<comment type="caution">
    <text evidence="2">The sequence shown here is derived from an EMBL/GenBank/DDBJ whole genome shotgun (WGS) entry which is preliminary data.</text>
</comment>
<protein>
    <submittedName>
        <fullName evidence="2">Uncharacterized protein</fullName>
    </submittedName>
</protein>
<dbReference type="AlphaFoldDB" id="A0A9Q3KXX9"/>
<evidence type="ECO:0000313" key="3">
    <source>
        <dbReference type="Proteomes" id="UP000765509"/>
    </source>
</evidence>
<dbReference type="Proteomes" id="UP000765509">
    <property type="component" value="Unassembled WGS sequence"/>
</dbReference>
<evidence type="ECO:0000256" key="1">
    <source>
        <dbReference type="SAM" id="MobiDB-lite"/>
    </source>
</evidence>
<feature type="compositionally biased region" description="Low complexity" evidence="1">
    <location>
        <begin position="9"/>
        <end position="21"/>
    </location>
</feature>
<feature type="region of interest" description="Disordered" evidence="1">
    <location>
        <begin position="1"/>
        <end position="49"/>
    </location>
</feature>
<reference evidence="2" key="1">
    <citation type="submission" date="2021-03" db="EMBL/GenBank/DDBJ databases">
        <title>Draft genome sequence of rust myrtle Austropuccinia psidii MF-1, a brazilian biotype.</title>
        <authorList>
            <person name="Quecine M.C."/>
            <person name="Pachon D.M.R."/>
            <person name="Bonatelli M.L."/>
            <person name="Correr F.H."/>
            <person name="Franceschini L.M."/>
            <person name="Leite T.F."/>
            <person name="Margarido G.R.A."/>
            <person name="Almeida C.A."/>
            <person name="Ferrarezi J.A."/>
            <person name="Labate C.A."/>
        </authorList>
    </citation>
    <scope>NUCLEOTIDE SEQUENCE</scope>
    <source>
        <strain evidence="2">MF-1</strain>
    </source>
</reference>
<keyword evidence="3" id="KW-1185">Reference proteome</keyword>
<proteinExistence type="predicted"/>
<evidence type="ECO:0000313" key="2">
    <source>
        <dbReference type="EMBL" id="MBW0588221.1"/>
    </source>
</evidence>
<gene>
    <name evidence="2" type="ORF">O181_127936</name>
</gene>
<dbReference type="EMBL" id="AVOT02129766">
    <property type="protein sequence ID" value="MBW0588221.1"/>
    <property type="molecule type" value="Genomic_DNA"/>
</dbReference>
<name>A0A9Q3KXX9_9BASI</name>
<accession>A0A9Q3KXX9</accession>
<sequence length="175" mass="19321">MPIHYSPPARQTTSQARTSSTEAKLDRGPNLEGAALSRKEGRVQRRSSSFSRVVGVCPGTSRTIFKGPGTQGPTLAQYNHPGSHQYEPSLLAIMQKMTQIMAGLQAASSSEASRPPAFKTLSMKAPEFLYGTQPFKVRSFIHYCQLIFHNDPKNFSKDRKKVLYSTSFLIGRAAK</sequence>
<organism evidence="2 3">
    <name type="scientific">Austropuccinia psidii MF-1</name>
    <dbReference type="NCBI Taxonomy" id="1389203"/>
    <lineage>
        <taxon>Eukaryota</taxon>
        <taxon>Fungi</taxon>
        <taxon>Dikarya</taxon>
        <taxon>Basidiomycota</taxon>
        <taxon>Pucciniomycotina</taxon>
        <taxon>Pucciniomycetes</taxon>
        <taxon>Pucciniales</taxon>
        <taxon>Sphaerophragmiaceae</taxon>
        <taxon>Austropuccinia</taxon>
    </lineage>
</organism>